<dbReference type="InterPro" id="IPR050952">
    <property type="entry name" value="TRIM-NHL_E3_ligases"/>
</dbReference>
<dbReference type="CDD" id="cd09619">
    <property type="entry name" value="CBM9_like_4"/>
    <property type="match status" value="1"/>
</dbReference>
<dbReference type="PROSITE" id="PS00018">
    <property type="entry name" value="EF_HAND_1"/>
    <property type="match status" value="1"/>
</dbReference>
<evidence type="ECO:0000313" key="4">
    <source>
        <dbReference type="Proteomes" id="UP000663088"/>
    </source>
</evidence>
<dbReference type="Pfam" id="PF06452">
    <property type="entry name" value="CBM9_1"/>
    <property type="match status" value="1"/>
</dbReference>
<dbReference type="Gene3D" id="2.120.10.30">
    <property type="entry name" value="TolB, C-terminal domain"/>
    <property type="match status" value="1"/>
</dbReference>
<evidence type="ECO:0000259" key="2">
    <source>
        <dbReference type="Pfam" id="PF13860"/>
    </source>
</evidence>
<dbReference type="RefSeq" id="WP_206845654.1">
    <property type="nucleotide sequence ID" value="NZ_CP065956.1"/>
</dbReference>
<dbReference type="InterPro" id="IPR011042">
    <property type="entry name" value="6-blade_b-propeller_TolB-like"/>
</dbReference>
<organism evidence="3 4">
    <name type="scientific">Candidatus Methylacidiphilum infernorum</name>
    <dbReference type="NCBI Taxonomy" id="511746"/>
    <lineage>
        <taxon>Bacteria</taxon>
        <taxon>Pseudomonadati</taxon>
        <taxon>Verrucomicrobiota</taxon>
        <taxon>Methylacidiphilae</taxon>
        <taxon>Methylacidiphilales</taxon>
        <taxon>Methylacidiphilaceae</taxon>
        <taxon>Methylacidiphilum (ex Ratnadevi et al. 2023)</taxon>
    </lineage>
</organism>
<dbReference type="SUPFAM" id="SSF63829">
    <property type="entry name" value="Calcium-dependent phosphotriesterase"/>
    <property type="match status" value="1"/>
</dbReference>
<dbReference type="InterPro" id="IPR025965">
    <property type="entry name" value="FlgD/Vpr_Ig-like"/>
</dbReference>
<dbReference type="Gene3D" id="2.60.40.4070">
    <property type="match status" value="1"/>
</dbReference>
<dbReference type="Gene3D" id="2.60.40.1190">
    <property type="match status" value="2"/>
</dbReference>
<dbReference type="EMBL" id="CP065956">
    <property type="protein sequence ID" value="QSR86406.1"/>
    <property type="molecule type" value="Genomic_DNA"/>
</dbReference>
<dbReference type="PANTHER" id="PTHR24104:SF25">
    <property type="entry name" value="PROTEIN LIN-41"/>
    <property type="match status" value="1"/>
</dbReference>
<dbReference type="SUPFAM" id="SSF49344">
    <property type="entry name" value="CBD9-like"/>
    <property type="match status" value="2"/>
</dbReference>
<evidence type="ECO:0000313" key="3">
    <source>
        <dbReference type="EMBL" id="QSR86406.1"/>
    </source>
</evidence>
<dbReference type="InterPro" id="IPR010502">
    <property type="entry name" value="Carb-bd_dom_fam9"/>
</dbReference>
<evidence type="ECO:0008006" key="5">
    <source>
        <dbReference type="Google" id="ProtNLM"/>
    </source>
</evidence>
<feature type="domain" description="Carbohydrate-binding" evidence="1">
    <location>
        <begin position="65"/>
        <end position="246"/>
    </location>
</feature>
<sequence>MRYFSLYLCFFPFFFSLFPLFSQQTLNSRLLVLRSPREVVIDGNLEEWDFSTAILSCYDLSTLKDTHSVQSMAMYDENYLYFAFRFKDKTPLENQVDPVFDPQGGWKGDAVQVRLKTPSQILHFTTWYYTPKSLPWVSIHVGLWNPSTPPYEDIQDGKKLGVKIAFKKGPSGEAYTEEVAIPWSLLQKQKPYLHEKLSCGLEFFWGRKNGKDWPQHRFADLINPENPKREFFWDNPEAWGKLELVDSLPAAQQSPPFFSQPPSPSLPYSTQGKYAIPYTLEEDQHVSLVIEDGSGKRIRNLIADVPRKKGKNTDFWDGKDDQGNEVPSGTYSVRGLCHHPFHLSYQFAFGNPGNPQWLTPDGKGGWLSNHENPFALTVDDRFVYVAAATAEGACALMAMDLEGKKQWGIGGINGGMLARLGPYLYMVEEGCLSSYGVPPGEVRLRRFNPVDGSPVMFADNSPYKIIGRFNAQIPPPPRDRLEKAYEEGSLDASWAQRQVMGFASSLHFLYCSLYYEDKILVVDEEGRFVREIFVKKPTGVAVNKKGELFILGDKKIYKEDKSQRLIPVVESGLSAPVSLALDEEGNLYVSEWGKAMQVKVFSREGKFLGSIGKEGGRNASGRYDPERMFLPWGIGCDPLGRLWVTEWDNAPRRISLWNKAGKILKEFCGSTYYGSIGCMIDPTHSNFGILMGNGIELDWQKGLWRINSVLYRELKSNALFGPLAEGTSGGEMTQRILVSHSKKWLISGKGNYVCLSELTPEYTAKPKAAMGTVRYFLFGNSRLPRLIESELFLDPSALDWAKKRFPSLFYGEGWSKTQVENFYGRESIWNLFLFEASQKGYSPNNAFLWIDRNGDGLVQEEELVLFPESFEEPLFNGAEWMPIVDRDLGLYWLSFNQKGDLSCWAFPCYGFNEVGSPLYFLNKRKKIFSCSIKRSGDSPQGWCDSKGNILVISDPLLFFSSEGKLLWQYPNPWPGVHGSHYAAQSSPGRLIGPLYVLGSAEGENGIGEIFCLAGNLGERYLFTTDGLFVGSLFKDCRSAPDVLPQVPYRGMLLDNTTAGGESFGGEFFKNPEDGGYYLIGSVGDGRECAIVAKVEGLESVKKMVLSPIRVARGEDRSGNDQSKGNQKPLSLNIYPLKEHAWGNPSSELFDWDNPNSIASFSFDQDHHAQASWTFDKDYLYIGWKEVADESPLLNKGLDPTKLFKTGDALIFEIRSGEEAGNTEEVVQGDIRLLFSVFHEKPIAVLYRYKEEGTKNPVSFSSPVGTTYVDQVIPLNDAKIVVERHPRSYSLYASIPLKALNFYPKPGKTYRGDFGVIYSDKNGLNDILRMFWSNKETGMVSDLSIEASIKPSAWGKFYIETQ</sequence>
<evidence type="ECO:0000259" key="1">
    <source>
        <dbReference type="Pfam" id="PF06452"/>
    </source>
</evidence>
<dbReference type="Proteomes" id="UP000663088">
    <property type="component" value="Chromosome"/>
</dbReference>
<name>A0ABX7PTT8_9BACT</name>
<dbReference type="PANTHER" id="PTHR24104">
    <property type="entry name" value="E3 UBIQUITIN-PROTEIN LIGASE NHLRC1-RELATED"/>
    <property type="match status" value="1"/>
</dbReference>
<accession>A0ABX7PTT8</accession>
<feature type="domain" description="FlgD/Vpr Ig-like" evidence="2">
    <location>
        <begin position="273"/>
        <end position="333"/>
    </location>
</feature>
<keyword evidence="4" id="KW-1185">Reference proteome</keyword>
<gene>
    <name evidence="3" type="ORF">EM20IM_07865</name>
</gene>
<dbReference type="Pfam" id="PF13860">
    <property type="entry name" value="FlgD_ig"/>
    <property type="match status" value="1"/>
</dbReference>
<dbReference type="InterPro" id="IPR018247">
    <property type="entry name" value="EF_Hand_1_Ca_BS"/>
</dbReference>
<reference evidence="3 4" key="1">
    <citation type="submission" date="2020-12" db="EMBL/GenBank/DDBJ databases">
        <authorList>
            <person name="Awala S.I."/>
            <person name="Gwak J.-H."/>
            <person name="Kim S.-J."/>
            <person name="Rhee S.-K."/>
        </authorList>
    </citation>
    <scope>NUCLEOTIDE SEQUENCE [LARGE SCALE GENOMIC DNA]</scope>
    <source>
        <strain evidence="3 4">IT5</strain>
    </source>
</reference>
<proteinExistence type="predicted"/>
<protein>
    <recommendedName>
        <fullName evidence="5">Carbohydrate-binding domain-containing protein</fullName>
    </recommendedName>
</protein>